<reference evidence="5" key="1">
    <citation type="submission" date="2024-04" db="EMBL/GenBank/DDBJ databases">
        <title>Salinicola lusitanus LLJ914,a marine bacterium isolated from the Okinawa Trough.</title>
        <authorList>
            <person name="Li J."/>
        </authorList>
    </citation>
    <scope>NUCLEOTIDE SEQUENCE [LARGE SCALE GENOMIC DNA]</scope>
</reference>
<dbReference type="SMART" id="SM01203">
    <property type="entry name" value="DUF3585"/>
    <property type="match status" value="1"/>
</dbReference>
<feature type="chain" id="PRO_5043990520" description="BMERB domain-containing protein" evidence="2">
    <location>
        <begin position="21"/>
        <end position="955"/>
    </location>
</feature>
<dbReference type="Pfam" id="PF10486">
    <property type="entry name" value="PI3K_1B_p101"/>
    <property type="match status" value="2"/>
</dbReference>
<dbReference type="Pfam" id="PF12130">
    <property type="entry name" value="bMERB_dom"/>
    <property type="match status" value="1"/>
</dbReference>
<dbReference type="GO" id="GO:0005944">
    <property type="term" value="C:phosphatidylinositol 3-kinase complex, class IB"/>
    <property type="evidence" value="ECO:0007669"/>
    <property type="project" value="InterPro"/>
</dbReference>
<organism evidence="4 5">
    <name type="scientific">Mugilogobius chulae</name>
    <name type="common">yellowstripe goby</name>
    <dbReference type="NCBI Taxonomy" id="88201"/>
    <lineage>
        <taxon>Eukaryota</taxon>
        <taxon>Metazoa</taxon>
        <taxon>Chordata</taxon>
        <taxon>Craniata</taxon>
        <taxon>Vertebrata</taxon>
        <taxon>Euteleostomi</taxon>
        <taxon>Actinopterygii</taxon>
        <taxon>Neopterygii</taxon>
        <taxon>Teleostei</taxon>
        <taxon>Neoteleostei</taxon>
        <taxon>Acanthomorphata</taxon>
        <taxon>Gobiaria</taxon>
        <taxon>Gobiiformes</taxon>
        <taxon>Gobioidei</taxon>
        <taxon>Gobiidae</taxon>
        <taxon>Gobionellinae</taxon>
        <taxon>Mugilogobius</taxon>
    </lineage>
</organism>
<dbReference type="PANTHER" id="PTHR15593:SF1">
    <property type="entry name" value="PHOSPHOINOSITIDE 3-KINASE REGULATORY SUBUNIT 6"/>
    <property type="match status" value="1"/>
</dbReference>
<evidence type="ECO:0000313" key="4">
    <source>
        <dbReference type="EMBL" id="KAK7929925.1"/>
    </source>
</evidence>
<feature type="signal peptide" evidence="2">
    <location>
        <begin position="1"/>
        <end position="20"/>
    </location>
</feature>
<dbReference type="Proteomes" id="UP001460270">
    <property type="component" value="Unassembled WGS sequence"/>
</dbReference>
<feature type="region of interest" description="Disordered" evidence="1">
    <location>
        <begin position="770"/>
        <end position="793"/>
    </location>
</feature>
<feature type="domain" description="BMERB" evidence="3">
    <location>
        <begin position="737"/>
        <end position="906"/>
    </location>
</feature>
<keyword evidence="5" id="KW-1185">Reference proteome</keyword>
<dbReference type="PANTHER" id="PTHR15593">
    <property type="entry name" value="PHOSPHATIDYLINOSITOL 3-KINASE REGULATORY SUBUNIT"/>
    <property type="match status" value="1"/>
</dbReference>
<comment type="caution">
    <text evidence="4">The sequence shown here is derived from an EMBL/GenBank/DDBJ whole genome shotgun (WGS) entry which is preliminary data.</text>
</comment>
<feature type="region of interest" description="Disordered" evidence="1">
    <location>
        <begin position="401"/>
        <end position="428"/>
    </location>
</feature>
<feature type="compositionally biased region" description="Polar residues" evidence="1">
    <location>
        <begin position="360"/>
        <end position="371"/>
    </location>
</feature>
<evidence type="ECO:0000259" key="3">
    <source>
        <dbReference type="PROSITE" id="PS51848"/>
    </source>
</evidence>
<dbReference type="GO" id="GO:0046935">
    <property type="term" value="F:1-phosphatidylinositol-3-kinase regulator activity"/>
    <property type="evidence" value="ECO:0007669"/>
    <property type="project" value="InterPro"/>
</dbReference>
<proteinExistence type="predicted"/>
<name>A0AAW0PJB6_9GOBI</name>
<dbReference type="InterPro" id="IPR022735">
    <property type="entry name" value="bMERB_dom"/>
</dbReference>
<gene>
    <name evidence="4" type="ORF">WMY93_006320</name>
</gene>
<evidence type="ECO:0000256" key="2">
    <source>
        <dbReference type="SAM" id="SignalP"/>
    </source>
</evidence>
<feature type="region of interest" description="Disordered" evidence="1">
    <location>
        <begin position="360"/>
        <end position="379"/>
    </location>
</feature>
<evidence type="ECO:0000256" key="1">
    <source>
        <dbReference type="SAM" id="MobiDB-lite"/>
    </source>
</evidence>
<dbReference type="InterPro" id="IPR019522">
    <property type="entry name" value="PIK3R5/6"/>
</dbReference>
<protein>
    <recommendedName>
        <fullName evidence="3">BMERB domain-containing protein</fullName>
    </recommendedName>
</protein>
<feature type="compositionally biased region" description="Low complexity" evidence="1">
    <location>
        <begin position="417"/>
        <end position="426"/>
    </location>
</feature>
<keyword evidence="2" id="KW-0732">Signal</keyword>
<accession>A0AAW0PJB6</accession>
<dbReference type="EMBL" id="JBBPFD010000004">
    <property type="protein sequence ID" value="KAK7929925.1"/>
    <property type="molecule type" value="Genomic_DNA"/>
</dbReference>
<sequence>MSHTSTLVFPPSCFLTCAAAAAVHWCGSRGAFMDALFCAADDHTHTVCLSGGRINEACEMTNTAPWENSSRGSVMEPKDAYIPDELYKRVYDFCKRLLTYPQPYCTIGLSCTRQIKKERAIPGLTYQRMVIAEQRLKNSIHPFQEKVFVLADPAVFSSSLSRVVSDDIEASSLAATYRNCISPLDHLCSAVQHSIQANLGPQQCDGSRLAKALKDMGHDVEHYFQEVLAAFEQCTEASETLRSRLLQLYRKIVADTEPLSGGALCDCPLPNPDMSFYLWTEELDIWRELSKLFRSSSMSDSFSMSQDHDQEDFDLGESPIELPSDMTRFSVMSNDSGIERDLPSSADPCISLYGAALGATSEQGKSDSPQDSGKLFRKGGIKVRPTVKESVALMQDTLEDHSSLGGEGLSGGRGGRRAATLQRRAGSNSMQSPFLKQQRYFTAKIVVMGDDRVLGRLAKTYYFYRKREARRLFLTMKVNLQFYYIPVNPCKSHHASVKEYLPPKGNACTLGSYLSMVDPWYNCNINSLGSTITKLAKMQQPNSGPTKDPFISDIISYYVRLGQQSVYFNIYFVKINFSSMTKDSVEDVFLTHLEVEFPDFRHISASLKEKHRKNSTETCGAMVSMNYKQVTLSGRDTDKGLSVRMMGAEISAIPSSEAEDLNCLTLVFNEAATKSKSNTSESKIRTNSIKVRSLESRQFTVMLDKDSRRVYKDVQSIEILPCLDPGYRVQKNMRSKFNHGRRRMLASANEQETNTLQPIVVNLIRTMEKERGSSHQYGSLGRTERSRDDNTAEDDVVSMADSTVTVDDIEGELYKIERIRDVLVRRESELRYMMDDIQLCKEITRLKKELHKLVSIPDNDKSNEDRQKEEELLQQIHKLVETRDFLVDDVEFERLREKEEDKEMADFLKSKFSPRITRGIPRRCVPNRTQQSSSPFAKTGLTLLKECCGFTCSIM</sequence>
<evidence type="ECO:0000313" key="5">
    <source>
        <dbReference type="Proteomes" id="UP001460270"/>
    </source>
</evidence>
<dbReference type="GO" id="GO:0007186">
    <property type="term" value="P:G protein-coupled receptor signaling pathway"/>
    <property type="evidence" value="ECO:0007669"/>
    <property type="project" value="TreeGrafter"/>
</dbReference>
<dbReference type="PROSITE" id="PS51848">
    <property type="entry name" value="BMERB"/>
    <property type="match status" value="1"/>
</dbReference>
<dbReference type="AlphaFoldDB" id="A0AAW0PJB6"/>